<evidence type="ECO:0000313" key="1">
    <source>
        <dbReference type="EMBL" id="AKJ27545.1"/>
    </source>
</evidence>
<dbReference type="AlphaFoldDB" id="A0A0G3BLV7"/>
<evidence type="ECO:0000313" key="2">
    <source>
        <dbReference type="Proteomes" id="UP000035352"/>
    </source>
</evidence>
<dbReference type="RefSeq" id="WP_157359612.1">
    <property type="nucleotide sequence ID" value="NZ_CP011371.1"/>
</dbReference>
<dbReference type="Proteomes" id="UP000035352">
    <property type="component" value="Chromosome"/>
</dbReference>
<gene>
    <name evidence="1" type="ORF">AAW51_0854</name>
</gene>
<dbReference type="EMBL" id="CP011371">
    <property type="protein sequence ID" value="AKJ27545.1"/>
    <property type="molecule type" value="Genomic_DNA"/>
</dbReference>
<organism evidence="1 2">
    <name type="scientific">Caldimonas brevitalea</name>
    <dbReference type="NCBI Taxonomy" id="413882"/>
    <lineage>
        <taxon>Bacteria</taxon>
        <taxon>Pseudomonadati</taxon>
        <taxon>Pseudomonadota</taxon>
        <taxon>Betaproteobacteria</taxon>
        <taxon>Burkholderiales</taxon>
        <taxon>Sphaerotilaceae</taxon>
        <taxon>Caldimonas</taxon>
    </lineage>
</organism>
<dbReference type="STRING" id="413882.AAW51_0854"/>
<sequence>MRCVFECIVGLRFSAQGPVSGRRYQFTGPGSRAEVDPRDVPYLAQMRVLRRV</sequence>
<reference evidence="1 2" key="1">
    <citation type="submission" date="2015-05" db="EMBL/GenBank/DDBJ databases">
        <authorList>
            <person name="Tang B."/>
            <person name="Yu Y."/>
        </authorList>
    </citation>
    <scope>NUCLEOTIDE SEQUENCE [LARGE SCALE GENOMIC DNA]</scope>
    <source>
        <strain evidence="1 2">DSM 7029</strain>
    </source>
</reference>
<dbReference type="OrthoDB" id="9157572at2"/>
<proteinExistence type="predicted"/>
<keyword evidence="2" id="KW-1185">Reference proteome</keyword>
<accession>A0A0G3BLV7</accession>
<dbReference type="KEGG" id="pbh:AAW51_0854"/>
<name>A0A0G3BLV7_9BURK</name>
<protein>
    <submittedName>
        <fullName evidence="1">Uncharacterized protein</fullName>
    </submittedName>
</protein>